<dbReference type="SUPFAM" id="SSF51905">
    <property type="entry name" value="FAD/NAD(P)-binding domain"/>
    <property type="match status" value="1"/>
</dbReference>
<dbReference type="Proteomes" id="UP000298545">
    <property type="component" value="Chromosome linear"/>
</dbReference>
<dbReference type="EMBL" id="CP072168">
    <property type="protein sequence ID" value="QYA08994.1"/>
    <property type="molecule type" value="Genomic_DNA"/>
</dbReference>
<sequence length="559" mass="61551">MKNRVGIIGSGPTGIYTLKNLATSTTPLEITVYEAEMEAGKGTPYLPGINDPVMLSNIPSIEIPLISQPLVDWLRDRPDDYLARFGIVRAEINERQFYPRVVLGDYFHQQFQFLLSLSERNGHKVTVRAGHRVTDIAIQRGEIRIVVEGADPFGTTFDHVVMATGHDWPDTTETKPGYFISPWPATALEGIHGGKLGILGTSLSAIDALMTVSTSNGLFIYDEVGALTYSRANGSEDFHATLMSRKGLLPEADFFCPLPYETPRVCTVEAVEELISRGPAGLLDATFELFRRELSIADPDYAMEIGLSDLTVDDFADAYYARRSGTDPFAWAALNLAEAQHNMTAQFTVPWRYAIMITHEIIAKIVPHLDQTDFKRFGKSFKSIFIDEYATVPHLSIQRLLALHNAGVLEIQKLGADYEISTTEGKRGATVTMKDITLEFDTFIDATGQSARSASDIPFRSLVSQEIVRQAPTPAEASIFSGEEQKAVAHLGGIDVDENYRIRSGGALHTRLYCAAIPYLLHKHPFIQGITSAAEIGETVAASILDDISKTEAYELLIA</sequence>
<dbReference type="Pfam" id="PF13454">
    <property type="entry name" value="NAD_binding_9"/>
    <property type="match status" value="1"/>
</dbReference>
<dbReference type="RefSeq" id="WP_027676092.1">
    <property type="nucleotide sequence ID" value="NZ_CP039692.1"/>
</dbReference>
<dbReference type="KEGG" id="alf:CFBP5473_15700"/>
<dbReference type="STRING" id="1367849.GCA_000518585_03489"/>
<accession>A0A4D7DSL4</accession>
<dbReference type="Proteomes" id="UP000826513">
    <property type="component" value="Chromosome 2"/>
</dbReference>
<evidence type="ECO:0000259" key="1">
    <source>
        <dbReference type="Pfam" id="PF13454"/>
    </source>
</evidence>
<dbReference type="EMBL" id="CP039692">
    <property type="protein sequence ID" value="QCI99448.1"/>
    <property type="molecule type" value="Genomic_DNA"/>
</dbReference>
<feature type="domain" description="FAD-dependent urate hydroxylase HpyO/Asp monooxygenase CreE-like FAD/NAD(P)-binding" evidence="1">
    <location>
        <begin position="7"/>
        <end position="166"/>
    </location>
</feature>
<reference evidence="2 4" key="1">
    <citation type="submission" date="2019-04" db="EMBL/GenBank/DDBJ databases">
        <title>Complete genome sequence of Agrobacterium larrymoorei CFBP5473.</title>
        <authorList>
            <person name="Haryono M."/>
            <person name="Chou L."/>
            <person name="Lin Y.-C."/>
            <person name="Lai E.-M."/>
            <person name="Kuo C.-H."/>
        </authorList>
    </citation>
    <scope>NUCLEOTIDE SEQUENCE [LARGE SCALE GENOMIC DNA]</scope>
    <source>
        <strain evidence="2 4">CFBP5473</strain>
    </source>
</reference>
<dbReference type="Gene3D" id="3.50.50.60">
    <property type="entry name" value="FAD/NAD(P)-binding domain"/>
    <property type="match status" value="1"/>
</dbReference>
<proteinExistence type="predicted"/>
<reference evidence="3 5" key="2">
    <citation type="submission" date="2021-03" db="EMBL/GenBank/DDBJ databases">
        <title>Rapid diversification of plasmids in a genus of pathogenic and nitrogen fixing bacteria.</title>
        <authorList>
            <person name="Weisberg A.J."/>
            <person name="Miller M."/>
            <person name="Ream W."/>
            <person name="Grunwald N.J."/>
            <person name="Chang J.H."/>
        </authorList>
    </citation>
    <scope>NUCLEOTIDE SEQUENCE [LARGE SCALE GENOMIC DNA]</scope>
    <source>
        <strain evidence="3 5">AF3.44</strain>
    </source>
</reference>
<dbReference type="InterPro" id="IPR038732">
    <property type="entry name" value="HpyO/CreE_NAD-binding"/>
</dbReference>
<dbReference type="AlphaFoldDB" id="A0A4D7DSL4"/>
<dbReference type="InterPro" id="IPR052189">
    <property type="entry name" value="L-asp_N-monooxygenase_NS-form"/>
</dbReference>
<evidence type="ECO:0000313" key="2">
    <source>
        <dbReference type="EMBL" id="QCI99448.1"/>
    </source>
</evidence>
<dbReference type="OrthoDB" id="6309046at2"/>
<dbReference type="PANTHER" id="PTHR40254">
    <property type="entry name" value="BLR0577 PROTEIN"/>
    <property type="match status" value="1"/>
</dbReference>
<evidence type="ECO:0000313" key="4">
    <source>
        <dbReference type="Proteomes" id="UP000298545"/>
    </source>
</evidence>
<organism evidence="2 4">
    <name type="scientific">Agrobacterium larrymoorei</name>
    <dbReference type="NCBI Taxonomy" id="160699"/>
    <lineage>
        <taxon>Bacteria</taxon>
        <taxon>Pseudomonadati</taxon>
        <taxon>Pseudomonadota</taxon>
        <taxon>Alphaproteobacteria</taxon>
        <taxon>Hyphomicrobiales</taxon>
        <taxon>Rhizobiaceae</taxon>
        <taxon>Rhizobium/Agrobacterium group</taxon>
        <taxon>Agrobacterium</taxon>
    </lineage>
</organism>
<name>A0A4D7DSL4_9HYPH</name>
<dbReference type="InterPro" id="IPR036188">
    <property type="entry name" value="FAD/NAD-bd_sf"/>
</dbReference>
<protein>
    <submittedName>
        <fullName evidence="3">FAD/NAD(P)-binding protein</fullName>
    </submittedName>
</protein>
<dbReference type="PANTHER" id="PTHR40254:SF1">
    <property type="entry name" value="BLR0577 PROTEIN"/>
    <property type="match status" value="1"/>
</dbReference>
<evidence type="ECO:0000313" key="3">
    <source>
        <dbReference type="EMBL" id="QYA08994.1"/>
    </source>
</evidence>
<evidence type="ECO:0000313" key="5">
    <source>
        <dbReference type="Proteomes" id="UP000826513"/>
    </source>
</evidence>
<keyword evidence="5" id="KW-1185">Reference proteome</keyword>
<gene>
    <name evidence="2" type="ORF">CFBP5473_15700</name>
    <name evidence="3" type="ORF">J5285_16440</name>
</gene>